<dbReference type="RefSeq" id="WP_342020020.1">
    <property type="nucleotide sequence ID" value="NZ_JBBYAK010000001.1"/>
</dbReference>
<evidence type="ECO:0000313" key="1">
    <source>
        <dbReference type="EMBL" id="MEL3956958.1"/>
    </source>
</evidence>
<comment type="caution">
    <text evidence="1">The sequence shown here is derived from an EMBL/GenBank/DDBJ whole genome shotgun (WGS) entry which is preliminary data.</text>
</comment>
<reference evidence="1 2" key="1">
    <citation type="submission" date="2024-03" db="EMBL/GenBank/DDBJ databases">
        <title>Bacilli Hybrid Assemblies.</title>
        <authorList>
            <person name="Kovac J."/>
        </authorList>
    </citation>
    <scope>NUCLEOTIDE SEQUENCE [LARGE SCALE GENOMIC DNA]</scope>
    <source>
        <strain evidence="1 2">FSL M8-0022</strain>
    </source>
</reference>
<evidence type="ECO:0000313" key="2">
    <source>
        <dbReference type="Proteomes" id="UP001459714"/>
    </source>
</evidence>
<gene>
    <name evidence="1" type="ORF">NST17_07075</name>
</gene>
<accession>A0ABU9JWN9</accession>
<sequence length="83" mass="10368">MLFFDDETLSRRRFWAGYSLFWRRDLFSSSFWGRKLHFLATRPFLVVILRREMLFFDDETLSRHHFEPEIAPFWRRDPFSSPF</sequence>
<dbReference type="EMBL" id="JBBYAK010000001">
    <property type="protein sequence ID" value="MEL3956958.1"/>
    <property type="molecule type" value="Genomic_DNA"/>
</dbReference>
<keyword evidence="2" id="KW-1185">Reference proteome</keyword>
<dbReference type="Proteomes" id="UP001459714">
    <property type="component" value="Unassembled WGS sequence"/>
</dbReference>
<organism evidence="1 2">
    <name type="scientific">Caldifermentibacillus hisashii</name>
    <dbReference type="NCBI Taxonomy" id="996558"/>
    <lineage>
        <taxon>Bacteria</taxon>
        <taxon>Bacillati</taxon>
        <taxon>Bacillota</taxon>
        <taxon>Bacilli</taxon>
        <taxon>Bacillales</taxon>
        <taxon>Bacillaceae</taxon>
        <taxon>Caldifermentibacillus</taxon>
    </lineage>
</organism>
<name>A0ABU9JWN9_9BACI</name>
<protein>
    <submittedName>
        <fullName evidence="1">Uncharacterized protein</fullName>
    </submittedName>
</protein>
<proteinExistence type="predicted"/>